<reference evidence="2 3" key="1">
    <citation type="journal article" date="2008" name="Appl. Environ. Microbiol.">
        <title>Genomic insights into Mn(II) oxidation by the marine alphaproteobacterium Aurantimonas sp. strain SI85-9A1.</title>
        <authorList>
            <person name="Dick G.J."/>
            <person name="Podell S."/>
            <person name="Johnson H.A."/>
            <person name="Rivera-Espinoza Y."/>
            <person name="Bernier-Latmani R."/>
            <person name="McCarthy J.K."/>
            <person name="Torpey J.W."/>
            <person name="Clement B.G."/>
            <person name="Gaasterland T."/>
            <person name="Tebo B.M."/>
        </authorList>
    </citation>
    <scope>NUCLEOTIDE SEQUENCE [LARGE SCALE GENOMIC DNA]</scope>
    <source>
        <strain evidence="2 3">SI85-9A1</strain>
    </source>
</reference>
<dbReference type="AlphaFoldDB" id="Q1YE93"/>
<feature type="region of interest" description="Disordered" evidence="1">
    <location>
        <begin position="1"/>
        <end position="45"/>
    </location>
</feature>
<gene>
    <name evidence="2" type="ORF">SI859A1_03524</name>
</gene>
<proteinExistence type="predicted"/>
<protein>
    <submittedName>
        <fullName evidence="2">Uncharacterized protein</fullName>
    </submittedName>
</protein>
<feature type="region of interest" description="Disordered" evidence="1">
    <location>
        <begin position="66"/>
        <end position="146"/>
    </location>
</feature>
<evidence type="ECO:0000313" key="2">
    <source>
        <dbReference type="EMBL" id="EAS48506.1"/>
    </source>
</evidence>
<sequence length="146" mass="15035">MLGLDPRTDAVSVGAAPSSDGVVTEAQRHGSSGQPEDDARRGWGTRVKRRAGCGRRICRTCRRAVTANGRSRHSQQQRQRCVAAPSSSAAGHAEIRTGAAAVSPRVRQASVSGTPIASPNGQSVQPEPVAPEAARTSSGIGARCGV</sequence>
<organism evidence="2 3">
    <name type="scientific">Aurantimonas manganoxydans (strain ATCC BAA-1229 / DSM 21871 / SI85-9A1)</name>
    <dbReference type="NCBI Taxonomy" id="287752"/>
    <lineage>
        <taxon>Bacteria</taxon>
        <taxon>Pseudomonadati</taxon>
        <taxon>Pseudomonadota</taxon>
        <taxon>Alphaproteobacteria</taxon>
        <taxon>Hyphomicrobiales</taxon>
        <taxon>Aurantimonadaceae</taxon>
        <taxon>Aurantimonas</taxon>
    </lineage>
</organism>
<evidence type="ECO:0000256" key="1">
    <source>
        <dbReference type="SAM" id="MobiDB-lite"/>
    </source>
</evidence>
<feature type="compositionally biased region" description="Polar residues" evidence="1">
    <location>
        <begin position="109"/>
        <end position="125"/>
    </location>
</feature>
<comment type="caution">
    <text evidence="2">The sequence shown here is derived from an EMBL/GenBank/DDBJ whole genome shotgun (WGS) entry which is preliminary data.</text>
</comment>
<accession>Q1YE93</accession>
<name>Q1YE93_AURMS</name>
<dbReference type="EMBL" id="AAPJ01000009">
    <property type="protein sequence ID" value="EAS48506.1"/>
    <property type="molecule type" value="Genomic_DNA"/>
</dbReference>
<evidence type="ECO:0000313" key="3">
    <source>
        <dbReference type="Proteomes" id="UP000000321"/>
    </source>
</evidence>
<keyword evidence="3" id="KW-1185">Reference proteome</keyword>
<dbReference type="BioCyc" id="AURANTIMONAS:SI859A1_03524-MONOMER"/>
<dbReference type="HOGENOM" id="CLU_1775337_0_0_5"/>
<dbReference type="Proteomes" id="UP000000321">
    <property type="component" value="Unassembled WGS sequence"/>
</dbReference>